<evidence type="ECO:0000256" key="1">
    <source>
        <dbReference type="SAM" id="Phobius"/>
    </source>
</evidence>
<name>A0A512NNH6_9HYPH</name>
<proteinExistence type="predicted"/>
<keyword evidence="1" id="KW-1133">Transmembrane helix</keyword>
<organism evidence="2 3">
    <name type="scientific">Reyranella soli</name>
    <dbReference type="NCBI Taxonomy" id="1230389"/>
    <lineage>
        <taxon>Bacteria</taxon>
        <taxon>Pseudomonadati</taxon>
        <taxon>Pseudomonadota</taxon>
        <taxon>Alphaproteobacteria</taxon>
        <taxon>Hyphomicrobiales</taxon>
        <taxon>Reyranellaceae</taxon>
        <taxon>Reyranella</taxon>
    </lineage>
</organism>
<dbReference type="RefSeq" id="WP_147155861.1">
    <property type="nucleotide sequence ID" value="NZ_BKAJ01000168.1"/>
</dbReference>
<protein>
    <submittedName>
        <fullName evidence="2">Uncharacterized protein</fullName>
    </submittedName>
</protein>
<evidence type="ECO:0000313" key="3">
    <source>
        <dbReference type="Proteomes" id="UP000321058"/>
    </source>
</evidence>
<dbReference type="OrthoDB" id="7283160at2"/>
<dbReference type="AlphaFoldDB" id="A0A512NNH6"/>
<dbReference type="Proteomes" id="UP000321058">
    <property type="component" value="Unassembled WGS sequence"/>
</dbReference>
<feature type="transmembrane region" description="Helical" evidence="1">
    <location>
        <begin position="121"/>
        <end position="138"/>
    </location>
</feature>
<keyword evidence="3" id="KW-1185">Reference proteome</keyword>
<comment type="caution">
    <text evidence="2">The sequence shown here is derived from an EMBL/GenBank/DDBJ whole genome shotgun (WGS) entry which is preliminary data.</text>
</comment>
<evidence type="ECO:0000313" key="2">
    <source>
        <dbReference type="EMBL" id="GEP60516.1"/>
    </source>
</evidence>
<reference evidence="2 3" key="1">
    <citation type="submission" date="2019-07" db="EMBL/GenBank/DDBJ databases">
        <title>Whole genome shotgun sequence of Reyranella soli NBRC 108950.</title>
        <authorList>
            <person name="Hosoyama A."/>
            <person name="Uohara A."/>
            <person name="Ohji S."/>
            <person name="Ichikawa N."/>
        </authorList>
    </citation>
    <scope>NUCLEOTIDE SEQUENCE [LARGE SCALE GENOMIC DNA]</scope>
    <source>
        <strain evidence="2 3">NBRC 108950</strain>
    </source>
</reference>
<accession>A0A512NNH6</accession>
<gene>
    <name evidence="2" type="ORF">RSO01_76820</name>
</gene>
<keyword evidence="1" id="KW-0472">Membrane</keyword>
<dbReference type="EMBL" id="BKAJ01000168">
    <property type="protein sequence ID" value="GEP60516.1"/>
    <property type="molecule type" value="Genomic_DNA"/>
</dbReference>
<keyword evidence="1" id="KW-0812">Transmembrane</keyword>
<sequence length="156" mass="17029">MTLRPEYSLGHSEYNAFLFAAVGEEAVGLPLTVLTALSRLGIDPWQEAARLSDLPRETAARVFAQTIARLPEGDWKASDAEAIAARLVDSLPLRSAPPIPSTAVRRGGGSIEMNNSRFPTWLAWGAVFVVALVLTLYLQPDRNLESPQGRETTTQR</sequence>